<dbReference type="AlphaFoldDB" id="A0A381PB64"/>
<dbReference type="InterPro" id="IPR003369">
    <property type="entry name" value="TatA/B/E"/>
</dbReference>
<evidence type="ECO:0000256" key="8">
    <source>
        <dbReference type="ARBA" id="ARBA00023136"/>
    </source>
</evidence>
<keyword evidence="8 10" id="KW-0472">Membrane</keyword>
<dbReference type="InterPro" id="IPR006312">
    <property type="entry name" value="TatA/E"/>
</dbReference>
<evidence type="ECO:0000256" key="5">
    <source>
        <dbReference type="ARBA" id="ARBA00022927"/>
    </source>
</evidence>
<feature type="compositionally biased region" description="Basic and acidic residues" evidence="9">
    <location>
        <begin position="37"/>
        <end position="72"/>
    </location>
</feature>
<evidence type="ECO:0000256" key="6">
    <source>
        <dbReference type="ARBA" id="ARBA00022989"/>
    </source>
</evidence>
<evidence type="ECO:0000256" key="4">
    <source>
        <dbReference type="ARBA" id="ARBA00022692"/>
    </source>
</evidence>
<keyword evidence="5" id="KW-0653">Protein transport</keyword>
<feature type="transmembrane region" description="Helical" evidence="10">
    <location>
        <begin position="6"/>
        <end position="24"/>
    </location>
</feature>
<accession>A0A381PB64</accession>
<protein>
    <recommendedName>
        <fullName evidence="12">Sec-independent protein translocase protein TatA</fullName>
    </recommendedName>
</protein>
<keyword evidence="4 10" id="KW-0812">Transmembrane</keyword>
<dbReference type="PANTHER" id="PTHR42982">
    <property type="entry name" value="SEC-INDEPENDENT PROTEIN TRANSLOCASE PROTEIN TATA"/>
    <property type="match status" value="1"/>
</dbReference>
<keyword evidence="7" id="KW-0811">Translocation</keyword>
<comment type="subcellular location">
    <subcellularLocation>
        <location evidence="1">Cell membrane</location>
        <topology evidence="1">Single-pass membrane protein</topology>
    </subcellularLocation>
</comment>
<keyword evidence="2" id="KW-0813">Transport</keyword>
<evidence type="ECO:0000256" key="1">
    <source>
        <dbReference type="ARBA" id="ARBA00004162"/>
    </source>
</evidence>
<evidence type="ECO:0000256" key="7">
    <source>
        <dbReference type="ARBA" id="ARBA00023010"/>
    </source>
</evidence>
<dbReference type="GO" id="GO:0005886">
    <property type="term" value="C:plasma membrane"/>
    <property type="evidence" value="ECO:0007669"/>
    <property type="project" value="UniProtKB-SubCell"/>
</dbReference>
<dbReference type="HAMAP" id="MF_00236">
    <property type="entry name" value="TatA_E"/>
    <property type="match status" value="1"/>
</dbReference>
<feature type="region of interest" description="Disordered" evidence="9">
    <location>
        <begin position="36"/>
        <end position="147"/>
    </location>
</feature>
<proteinExistence type="inferred from homology"/>
<dbReference type="Pfam" id="PF02416">
    <property type="entry name" value="TatA_B_E"/>
    <property type="match status" value="1"/>
</dbReference>
<evidence type="ECO:0000313" key="11">
    <source>
        <dbReference type="EMBL" id="SUZ62743.1"/>
    </source>
</evidence>
<evidence type="ECO:0008006" key="12">
    <source>
        <dbReference type="Google" id="ProtNLM"/>
    </source>
</evidence>
<sequence length="147" mass="15574">MGIGGLGMGEMIVIFLVVLLLFGAKRLPEIGSSLGKGIREFKGSIKEIEKEVRDDTEDDSKKKSVHEPRREAVPPASASSDEPDQGPRRLTTNPPPSEQQMGGMPTMDSWQGPESQAEGGAAEIPEDAPAQESSTGEGAAEGEEEKA</sequence>
<keyword evidence="6 10" id="KW-1133">Transmembrane helix</keyword>
<evidence type="ECO:0000256" key="10">
    <source>
        <dbReference type="SAM" id="Phobius"/>
    </source>
</evidence>
<name>A0A381PB64_9ZZZZ</name>
<dbReference type="PANTHER" id="PTHR42982:SF1">
    <property type="entry name" value="SEC-INDEPENDENT PROTEIN TRANSLOCASE PROTEIN TATA"/>
    <property type="match status" value="1"/>
</dbReference>
<reference evidence="11" key="1">
    <citation type="submission" date="2018-05" db="EMBL/GenBank/DDBJ databases">
        <authorList>
            <person name="Lanie J.A."/>
            <person name="Ng W.-L."/>
            <person name="Kazmierczak K.M."/>
            <person name="Andrzejewski T.M."/>
            <person name="Davidsen T.M."/>
            <person name="Wayne K.J."/>
            <person name="Tettelin H."/>
            <person name="Glass J.I."/>
            <person name="Rusch D."/>
            <person name="Podicherti R."/>
            <person name="Tsui H.-C.T."/>
            <person name="Winkler M.E."/>
        </authorList>
    </citation>
    <scope>NUCLEOTIDE SEQUENCE</scope>
</reference>
<evidence type="ECO:0000256" key="3">
    <source>
        <dbReference type="ARBA" id="ARBA00022475"/>
    </source>
</evidence>
<dbReference type="Gene3D" id="1.20.5.3310">
    <property type="match status" value="1"/>
</dbReference>
<dbReference type="NCBIfam" id="TIGR01411">
    <property type="entry name" value="tatAE"/>
    <property type="match status" value="1"/>
</dbReference>
<dbReference type="NCBIfam" id="NF011430">
    <property type="entry name" value="PRK14861.1"/>
    <property type="match status" value="1"/>
</dbReference>
<gene>
    <name evidence="11" type="ORF">METZ01_LOCUS15597</name>
</gene>
<evidence type="ECO:0000256" key="9">
    <source>
        <dbReference type="SAM" id="MobiDB-lite"/>
    </source>
</evidence>
<evidence type="ECO:0000256" key="2">
    <source>
        <dbReference type="ARBA" id="ARBA00022448"/>
    </source>
</evidence>
<organism evidence="11">
    <name type="scientific">marine metagenome</name>
    <dbReference type="NCBI Taxonomy" id="408172"/>
    <lineage>
        <taxon>unclassified sequences</taxon>
        <taxon>metagenomes</taxon>
        <taxon>ecological metagenomes</taxon>
    </lineage>
</organism>
<dbReference type="GO" id="GO:0043953">
    <property type="term" value="P:protein transport by the Tat complex"/>
    <property type="evidence" value="ECO:0007669"/>
    <property type="project" value="InterPro"/>
</dbReference>
<keyword evidence="3" id="KW-1003">Cell membrane</keyword>
<dbReference type="EMBL" id="UINC01000888">
    <property type="protein sequence ID" value="SUZ62743.1"/>
    <property type="molecule type" value="Genomic_DNA"/>
</dbReference>